<evidence type="ECO:0000256" key="1">
    <source>
        <dbReference type="ARBA" id="ARBA00000085"/>
    </source>
</evidence>
<dbReference type="GeneID" id="7330992"/>
<dbReference type="InterPro" id="IPR035965">
    <property type="entry name" value="PAS-like_dom_sf"/>
</dbReference>
<keyword evidence="4" id="KW-0285">Flavoprotein</keyword>
<evidence type="ECO:0000256" key="4">
    <source>
        <dbReference type="ARBA" id="ARBA00022630"/>
    </source>
</evidence>
<dbReference type="Gene3D" id="3.30.450.20">
    <property type="entry name" value="PAS domain"/>
    <property type="match status" value="1"/>
</dbReference>
<dbReference type="InterPro" id="IPR011006">
    <property type="entry name" value="CheY-like_superfamily"/>
</dbReference>
<feature type="domain" description="Response regulatory" evidence="13">
    <location>
        <begin position="382"/>
        <end position="488"/>
    </location>
</feature>
<dbReference type="SMART" id="SM00091">
    <property type="entry name" value="PAS"/>
    <property type="match status" value="1"/>
</dbReference>
<dbReference type="InterPro" id="IPR000700">
    <property type="entry name" value="PAS-assoc_C"/>
</dbReference>
<dbReference type="GO" id="GO:0000160">
    <property type="term" value="P:phosphorelay signal transduction system"/>
    <property type="evidence" value="ECO:0007669"/>
    <property type="project" value="InterPro"/>
</dbReference>
<dbReference type="AlphaFoldDB" id="A0A0H3CBJ9"/>
<keyword evidence="16" id="KW-1185">Reference proteome</keyword>
<evidence type="ECO:0000256" key="6">
    <source>
        <dbReference type="ARBA" id="ARBA00022679"/>
    </source>
</evidence>
<dbReference type="Pfam" id="PF00072">
    <property type="entry name" value="Response_reg"/>
    <property type="match status" value="1"/>
</dbReference>
<dbReference type="InterPro" id="IPR011102">
    <property type="entry name" value="Sig_transdc_His_kinase_HWE"/>
</dbReference>
<keyword evidence="5" id="KW-0288">FMN</keyword>
<dbReference type="GO" id="GO:0005524">
    <property type="term" value="F:ATP binding"/>
    <property type="evidence" value="ECO:0007669"/>
    <property type="project" value="UniProtKB-KW"/>
</dbReference>
<dbReference type="Pfam" id="PF07536">
    <property type="entry name" value="HWE_HK"/>
    <property type="match status" value="1"/>
</dbReference>
<dbReference type="CDD" id="cd00130">
    <property type="entry name" value="PAS"/>
    <property type="match status" value="1"/>
</dbReference>
<evidence type="ECO:0000259" key="13">
    <source>
        <dbReference type="PROSITE" id="PS50110"/>
    </source>
</evidence>
<proteinExistence type="predicted"/>
<evidence type="ECO:0000256" key="8">
    <source>
        <dbReference type="ARBA" id="ARBA00022741"/>
    </source>
</evidence>
<evidence type="ECO:0000256" key="5">
    <source>
        <dbReference type="ARBA" id="ARBA00022643"/>
    </source>
</evidence>
<dbReference type="InterPro" id="IPR013656">
    <property type="entry name" value="PAS_4"/>
</dbReference>
<evidence type="ECO:0000256" key="2">
    <source>
        <dbReference type="ARBA" id="ARBA00012438"/>
    </source>
</evidence>
<feature type="domain" description="PAC" evidence="14">
    <location>
        <begin position="117"/>
        <end position="169"/>
    </location>
</feature>
<evidence type="ECO:0000313" key="15">
    <source>
        <dbReference type="EMBL" id="ACL96619.1"/>
    </source>
</evidence>
<dbReference type="RefSeq" id="YP_002518527.1">
    <property type="nucleotide sequence ID" value="NC_011916.1"/>
</dbReference>
<dbReference type="EC" id="2.7.13.3" evidence="2"/>
<dbReference type="EMBL" id="CP001340">
    <property type="protein sequence ID" value="ACL96619.1"/>
    <property type="molecule type" value="Genomic_DNA"/>
</dbReference>
<comment type="catalytic activity">
    <reaction evidence="1">
        <text>ATP + protein L-histidine = ADP + protein N-phospho-L-histidine.</text>
        <dbReference type="EC" id="2.7.13.3"/>
    </reaction>
</comment>
<dbReference type="RefSeq" id="WP_012640647.1">
    <property type="nucleotide sequence ID" value="NC_011916.1"/>
</dbReference>
<keyword evidence="6 15" id="KW-0808">Transferase</keyword>
<keyword evidence="11" id="KW-0843">Virulence</keyword>
<keyword evidence="9 15" id="KW-0418">Kinase</keyword>
<reference evidence="15 16" key="1">
    <citation type="journal article" date="2010" name="J. Bacteriol.">
        <title>The genetic basis of laboratory adaptation in Caulobacter crescentus.</title>
        <authorList>
            <person name="Marks M.E."/>
            <person name="Castro-Rojas C.M."/>
            <person name="Teiling C."/>
            <person name="Du L."/>
            <person name="Kapatral V."/>
            <person name="Walunas T.L."/>
            <person name="Crosson S."/>
        </authorList>
    </citation>
    <scope>NUCLEOTIDE SEQUENCE [LARGE SCALE GENOMIC DNA]</scope>
    <source>
        <strain evidence="16">NA1000 / CB15N</strain>
    </source>
</reference>
<dbReference type="SUPFAM" id="SSF55785">
    <property type="entry name" value="PYP-like sensor domain (PAS domain)"/>
    <property type="match status" value="1"/>
</dbReference>
<dbReference type="PROSITE" id="PS50113">
    <property type="entry name" value="PAC"/>
    <property type="match status" value="1"/>
</dbReference>
<protein>
    <recommendedName>
        <fullName evidence="2">histidine kinase</fullName>
        <ecNumber evidence="2">2.7.13.3</ecNumber>
    </recommendedName>
</protein>
<evidence type="ECO:0000256" key="10">
    <source>
        <dbReference type="ARBA" id="ARBA00022840"/>
    </source>
</evidence>
<keyword evidence="8" id="KW-0547">Nucleotide-binding</keyword>
<evidence type="ECO:0000256" key="12">
    <source>
        <dbReference type="PROSITE-ProRule" id="PRU00169"/>
    </source>
</evidence>
<evidence type="ECO:0000259" key="14">
    <source>
        <dbReference type="PROSITE" id="PS50113"/>
    </source>
</evidence>
<evidence type="ECO:0000313" key="16">
    <source>
        <dbReference type="Proteomes" id="UP000001364"/>
    </source>
</evidence>
<dbReference type="InterPro" id="IPR001789">
    <property type="entry name" value="Sig_transdc_resp-reg_receiver"/>
</dbReference>
<name>A0A0H3CBJ9_CAUVN</name>
<evidence type="ECO:0000256" key="9">
    <source>
        <dbReference type="ARBA" id="ARBA00022777"/>
    </source>
</evidence>
<dbReference type="PANTHER" id="PTHR41523:SF8">
    <property type="entry name" value="ETHYLENE RESPONSE SENSOR PROTEIN"/>
    <property type="match status" value="1"/>
</dbReference>
<keyword evidence="3 12" id="KW-0597">Phosphoprotein</keyword>
<organism evidence="15 16">
    <name type="scientific">Caulobacter vibrioides (strain NA1000 / CB15N)</name>
    <name type="common">Caulobacter crescentus</name>
    <dbReference type="NCBI Taxonomy" id="565050"/>
    <lineage>
        <taxon>Bacteria</taxon>
        <taxon>Pseudomonadati</taxon>
        <taxon>Pseudomonadota</taxon>
        <taxon>Alphaproteobacteria</taxon>
        <taxon>Caulobacterales</taxon>
        <taxon>Caulobacteraceae</taxon>
        <taxon>Caulobacter</taxon>
    </lineage>
</organism>
<gene>
    <name evidence="15" type="ordered locus">CCNA_03154</name>
</gene>
<dbReference type="NCBIfam" id="TIGR00229">
    <property type="entry name" value="sensory_box"/>
    <property type="match status" value="1"/>
</dbReference>
<dbReference type="PANTHER" id="PTHR41523">
    <property type="entry name" value="TWO-COMPONENT SYSTEM SENSOR PROTEIN"/>
    <property type="match status" value="1"/>
</dbReference>
<keyword evidence="7" id="KW-0677">Repeat</keyword>
<dbReference type="Proteomes" id="UP000001364">
    <property type="component" value="Chromosome"/>
</dbReference>
<dbReference type="GO" id="GO:0004673">
    <property type="term" value="F:protein histidine kinase activity"/>
    <property type="evidence" value="ECO:0007669"/>
    <property type="project" value="UniProtKB-EC"/>
</dbReference>
<dbReference type="OrthoDB" id="5287260at2"/>
<dbReference type="InterPro" id="IPR000014">
    <property type="entry name" value="PAS"/>
</dbReference>
<dbReference type="HOGENOM" id="CLU_000445_114_57_5"/>
<evidence type="ECO:0000256" key="3">
    <source>
        <dbReference type="ARBA" id="ARBA00022553"/>
    </source>
</evidence>
<dbReference type="KEGG" id="ccs:CCNA_03154"/>
<dbReference type="SMART" id="SM00448">
    <property type="entry name" value="REC"/>
    <property type="match status" value="1"/>
</dbReference>
<dbReference type="InterPro" id="IPR036890">
    <property type="entry name" value="HATPase_C_sf"/>
</dbReference>
<keyword evidence="10" id="KW-0067">ATP-binding</keyword>
<dbReference type="PhylomeDB" id="A0A0H3CBJ9"/>
<evidence type="ECO:0000256" key="11">
    <source>
        <dbReference type="ARBA" id="ARBA00023026"/>
    </source>
</evidence>
<dbReference type="PROSITE" id="PS50110">
    <property type="entry name" value="RESPONSE_REGULATORY"/>
    <property type="match status" value="1"/>
</dbReference>
<dbReference type="Pfam" id="PF08448">
    <property type="entry name" value="PAS_4"/>
    <property type="match status" value="1"/>
</dbReference>
<sequence>MPHALTIWTGARACNGGGPSPWDRASIFMSRDDQTRPPDPSPPRRDLLSGAMADAVPILISYVDRDERYRFVNRAYERWFGVDRAQIEGRPLREVVGDLAYARLAGHVRRALAGETLIFEGEVEYQGAGVRFIEARYVPDITPDGEIPGYYALITDITDRKRAEETERLLIREVDHRAKNVLTVVQSLAQLTPFESKDQYVQALSGRIGSLARAHSLLSTTRWSGVDLHDLLELELDPYGGEAGEQIAILGPPALIDAQAAQSLALVVHELATNASKYGALSRPLGRLNVSWGFGDAGVLHLTWREDAGASVAAPTQRGFGSTLIQSAVKQLGARIEHIWRPQGLKVRLDLLSGAQPRPAEGAPVYRPGLSAEGDTSLEDQHVLIVEDEAVVAMELTRMLSAAGATVVGPAGTIEEALALLDAHPVDCALLDVNLGGLPITPVAHALHRRGVPFVYLTGYQEPAVDDAPILRKPVPAHVLLGALARGTQLTAQ</sequence>
<feature type="modified residue" description="4-aspartylphosphate" evidence="12">
    <location>
        <position position="432"/>
    </location>
</feature>
<dbReference type="SUPFAM" id="SSF52172">
    <property type="entry name" value="CheY-like"/>
    <property type="match status" value="1"/>
</dbReference>
<evidence type="ECO:0000256" key="7">
    <source>
        <dbReference type="ARBA" id="ARBA00022737"/>
    </source>
</evidence>
<dbReference type="SMART" id="SM00911">
    <property type="entry name" value="HWE_HK"/>
    <property type="match status" value="1"/>
</dbReference>
<accession>A0A0H3CBJ9</accession>
<dbReference type="Gene3D" id="3.30.565.10">
    <property type="entry name" value="Histidine kinase-like ATPase, C-terminal domain"/>
    <property type="match status" value="1"/>
</dbReference>
<dbReference type="PATRIC" id="fig|565050.3.peg.3079"/>
<dbReference type="Gene3D" id="3.40.50.2300">
    <property type="match status" value="1"/>
</dbReference>